<evidence type="ECO:0000313" key="6">
    <source>
        <dbReference type="RefSeq" id="XP_015597213.1"/>
    </source>
</evidence>
<dbReference type="PROSITE" id="PS50222">
    <property type="entry name" value="EF_HAND_2"/>
    <property type="match status" value="1"/>
</dbReference>
<evidence type="ECO:0000313" key="5">
    <source>
        <dbReference type="Proteomes" id="UP000694920"/>
    </source>
</evidence>
<dbReference type="InterPro" id="IPR011992">
    <property type="entry name" value="EF-hand-dom_pair"/>
</dbReference>
<dbReference type="GeneID" id="107268694"/>
<keyword evidence="2" id="KW-0106">Calcium</keyword>
<dbReference type="SUPFAM" id="SSF47473">
    <property type="entry name" value="EF-hand"/>
    <property type="match status" value="1"/>
</dbReference>
<name>A0AAJ7FL66_CEPCN</name>
<evidence type="ECO:0000256" key="1">
    <source>
        <dbReference type="ARBA" id="ARBA00022737"/>
    </source>
</evidence>
<feature type="compositionally biased region" description="Basic and acidic residues" evidence="3">
    <location>
        <begin position="84"/>
        <end position="99"/>
    </location>
</feature>
<sequence length="297" mass="33950">MADAKDSQENKETKEKDEKKVKKKKITKTKADSRKSSAVPPVENVELPTTGNQATEVPIAKQEINFAPTEEEFIEKQGKKKKLSLKDETEKGETEKSQEEVSQNVSQATAVDSVITPKKKVEVPVSQEQLDFRKLAELKEAFHLFDINKDGVIDLADLKFTFASLGKPDIPEEQLQQMLNEMPDPVDFDAFVMLFGYKATELDPEFVLLEALSKWDYEGNGMIAEERIRHDLQTWGDKFTKREVDYALEEAPLYTKKGITSIDYIKFCNNICGFRNVQKSRKIEKQGEDYEKELGRI</sequence>
<feature type="domain" description="EF-hand" evidence="4">
    <location>
        <begin position="133"/>
        <end position="168"/>
    </location>
</feature>
<keyword evidence="5" id="KW-1185">Reference proteome</keyword>
<dbReference type="InterPro" id="IPR002048">
    <property type="entry name" value="EF_hand_dom"/>
</dbReference>
<accession>A0AAJ7FL66</accession>
<proteinExistence type="predicted"/>
<dbReference type="RefSeq" id="XP_015597213.1">
    <property type="nucleotide sequence ID" value="XM_015741727.2"/>
</dbReference>
<dbReference type="PROSITE" id="PS00018">
    <property type="entry name" value="EF_HAND_1"/>
    <property type="match status" value="1"/>
</dbReference>
<keyword evidence="1" id="KW-0677">Repeat</keyword>
<dbReference type="CDD" id="cd00051">
    <property type="entry name" value="EFh"/>
    <property type="match status" value="1"/>
</dbReference>
<dbReference type="FunFam" id="1.10.238.10:FF:000178">
    <property type="entry name" value="Calmodulin-2 A"/>
    <property type="match status" value="1"/>
</dbReference>
<reference evidence="6" key="1">
    <citation type="submission" date="2025-08" db="UniProtKB">
        <authorList>
            <consortium name="RefSeq"/>
        </authorList>
    </citation>
    <scope>IDENTIFICATION</scope>
</reference>
<dbReference type="AlphaFoldDB" id="A0AAJ7FL66"/>
<feature type="compositionally biased region" description="Basic and acidic residues" evidence="3">
    <location>
        <begin position="1"/>
        <end position="20"/>
    </location>
</feature>
<evidence type="ECO:0000259" key="4">
    <source>
        <dbReference type="PROSITE" id="PS50222"/>
    </source>
</evidence>
<evidence type="ECO:0000256" key="2">
    <source>
        <dbReference type="ARBA" id="ARBA00022837"/>
    </source>
</evidence>
<dbReference type="SMART" id="SM00054">
    <property type="entry name" value="EFh"/>
    <property type="match status" value="1"/>
</dbReference>
<dbReference type="Gene3D" id="1.10.238.10">
    <property type="entry name" value="EF-hand"/>
    <property type="match status" value="2"/>
</dbReference>
<dbReference type="PANTHER" id="PTHR23049">
    <property type="entry name" value="MYOSIN REGULATORY LIGHT CHAIN 2"/>
    <property type="match status" value="1"/>
</dbReference>
<dbReference type="GO" id="GO:0043226">
    <property type="term" value="C:organelle"/>
    <property type="evidence" value="ECO:0007669"/>
    <property type="project" value="UniProtKB-ARBA"/>
</dbReference>
<dbReference type="GO" id="GO:0005509">
    <property type="term" value="F:calcium ion binding"/>
    <property type="evidence" value="ECO:0007669"/>
    <property type="project" value="InterPro"/>
</dbReference>
<dbReference type="Pfam" id="PF13405">
    <property type="entry name" value="EF-hand_6"/>
    <property type="match status" value="1"/>
</dbReference>
<dbReference type="InterPro" id="IPR050403">
    <property type="entry name" value="Myosin_RLC"/>
</dbReference>
<dbReference type="InterPro" id="IPR018247">
    <property type="entry name" value="EF_Hand_1_Ca_BS"/>
</dbReference>
<feature type="region of interest" description="Disordered" evidence="3">
    <location>
        <begin position="1"/>
        <end position="108"/>
    </location>
</feature>
<gene>
    <name evidence="6" type="primary">LOC107268694</name>
</gene>
<organism evidence="5 6">
    <name type="scientific">Cephus cinctus</name>
    <name type="common">Wheat stem sawfly</name>
    <dbReference type="NCBI Taxonomy" id="211228"/>
    <lineage>
        <taxon>Eukaryota</taxon>
        <taxon>Metazoa</taxon>
        <taxon>Ecdysozoa</taxon>
        <taxon>Arthropoda</taxon>
        <taxon>Hexapoda</taxon>
        <taxon>Insecta</taxon>
        <taxon>Pterygota</taxon>
        <taxon>Neoptera</taxon>
        <taxon>Endopterygota</taxon>
        <taxon>Hymenoptera</taxon>
        <taxon>Cephoidea</taxon>
        <taxon>Cephidae</taxon>
        <taxon>Cephus</taxon>
    </lineage>
</organism>
<dbReference type="KEGG" id="ccin:107268694"/>
<protein>
    <submittedName>
        <fullName evidence="6">Myosin regulatory light chain, striated muscle, 25 kDa isoform</fullName>
    </submittedName>
</protein>
<evidence type="ECO:0000256" key="3">
    <source>
        <dbReference type="SAM" id="MobiDB-lite"/>
    </source>
</evidence>
<dbReference type="Proteomes" id="UP000694920">
    <property type="component" value="Unplaced"/>
</dbReference>